<dbReference type="InterPro" id="IPR011050">
    <property type="entry name" value="Pectin_lyase_fold/virulence"/>
</dbReference>
<dbReference type="Proteomes" id="UP000058599">
    <property type="component" value="Chromosome"/>
</dbReference>
<dbReference type="SUPFAM" id="SSF51126">
    <property type="entry name" value="Pectin lyase-like"/>
    <property type="match status" value="1"/>
</dbReference>
<feature type="signal peptide" evidence="2">
    <location>
        <begin position="1"/>
        <end position="24"/>
    </location>
</feature>
<evidence type="ECO:0000313" key="4">
    <source>
        <dbReference type="EMBL" id="AMG73224.1"/>
    </source>
</evidence>
<dbReference type="GO" id="GO:0019867">
    <property type="term" value="C:outer membrane"/>
    <property type="evidence" value="ECO:0007669"/>
    <property type="project" value="InterPro"/>
</dbReference>
<organism evidence="4 5">
    <name type="scientific">Sphingopyxis granuli</name>
    <dbReference type="NCBI Taxonomy" id="267128"/>
    <lineage>
        <taxon>Bacteria</taxon>
        <taxon>Pseudomonadati</taxon>
        <taxon>Pseudomonadota</taxon>
        <taxon>Alphaproteobacteria</taxon>
        <taxon>Sphingomonadales</taxon>
        <taxon>Sphingomonadaceae</taxon>
        <taxon>Sphingopyxis</taxon>
    </lineage>
</organism>
<reference evidence="4 5" key="1">
    <citation type="journal article" date="2016" name="BMC Genomics">
        <title>Genomic analysis of the nitrate-respiring Sphingopyxis granuli (formerly Sphingomonas macrogoltabida) strain TFA.</title>
        <authorList>
            <person name="Garcia-Romero I."/>
            <person name="Perez-Pulido A.J."/>
            <person name="Gonzalez-Flores Y.E."/>
            <person name="Reyes-Ramirez F."/>
            <person name="Santero E."/>
            <person name="Floriano B."/>
        </authorList>
    </citation>
    <scope>NUCLEOTIDE SEQUENCE [LARGE SCALE GENOMIC DNA]</scope>
    <source>
        <strain evidence="4 5">TFA</strain>
    </source>
</reference>
<feature type="chain" id="PRO_5041718871" evidence="2">
    <location>
        <begin position="25"/>
        <end position="1578"/>
    </location>
</feature>
<proteinExistence type="predicted"/>
<dbReference type="EMBL" id="CP012199">
    <property type="protein sequence ID" value="AMG73224.1"/>
    <property type="molecule type" value="Genomic_DNA"/>
</dbReference>
<dbReference type="InterPro" id="IPR005546">
    <property type="entry name" value="Autotransporte_beta"/>
</dbReference>
<keyword evidence="1 2" id="KW-0732">Signal</keyword>
<dbReference type="PROSITE" id="PS51208">
    <property type="entry name" value="AUTOTRANSPORTER"/>
    <property type="match status" value="1"/>
</dbReference>
<dbReference type="Gene3D" id="2.40.128.130">
    <property type="entry name" value="Autotransporter beta-domain"/>
    <property type="match status" value="1"/>
</dbReference>
<dbReference type="RefSeq" id="WP_067180857.1">
    <property type="nucleotide sequence ID" value="NZ_CP012199.1"/>
</dbReference>
<dbReference type="InterPro" id="IPR006315">
    <property type="entry name" value="OM_autotransptr_brl_dom"/>
</dbReference>
<dbReference type="InterPro" id="IPR036709">
    <property type="entry name" value="Autotransporte_beta_dom_sf"/>
</dbReference>
<protein>
    <submittedName>
        <fullName evidence="4">Autotransporter YapH</fullName>
    </submittedName>
</protein>
<dbReference type="NCBIfam" id="TIGR02601">
    <property type="entry name" value="autotrns_rpt"/>
    <property type="match status" value="1"/>
</dbReference>
<evidence type="ECO:0000313" key="5">
    <source>
        <dbReference type="Proteomes" id="UP000058599"/>
    </source>
</evidence>
<evidence type="ECO:0000256" key="2">
    <source>
        <dbReference type="SAM" id="SignalP"/>
    </source>
</evidence>
<dbReference type="Pfam" id="PF12951">
    <property type="entry name" value="PATR"/>
    <property type="match status" value="3"/>
</dbReference>
<evidence type="ECO:0000259" key="3">
    <source>
        <dbReference type="PROSITE" id="PS51208"/>
    </source>
</evidence>
<keyword evidence="5" id="KW-1185">Reference proteome</keyword>
<dbReference type="NCBIfam" id="TIGR01414">
    <property type="entry name" value="autotrans_barl"/>
    <property type="match status" value="1"/>
</dbReference>
<sequence>MILSLKQKFLISSAFLVPAAAAQAQTVGIVNDQAARLSIDVGPAETVCGDGIGILANNGPVDVTNAGAICGNGTSGSNDSPDGGIVLRAGSSHIVNSGTINATMFGIATDAYYNAETDSFESNAPRTRVENSGQIIGSQNDGIRLFGGGSVTNSGSIQGQWGPLTDGVSMLASALTPGEAVTLDNAAGGTIAGARFGAILSGPSTIDNAGTISGGEAAITVQSDPILGGTASIRNGGTLTGGDGVRVGGLLEQALIDNSGTISGTDAHGIVNDQPGLLVVDNRAAGQISGARSAIVARGGGVTVTNEGVIRGNGADAGNTTPDGGVILLAGSSSIVNGGTISGATFGIATDAYYNAATDSFESNAGATSIRNSGTIIGEANDGIRLMGGGTVVNSGTIRGVSGSLTDGVSMLASALRPGEIVSLDNAASGLITGDRFGAILSGPSAIANAGTISGGVAAIAVQSDPVLGGAAAIRNSGTLTGADGATFGGILEQASLENSGTITGTAGSGIANNQSGALTIDNRAGGTITGAMSGVLARLGAVDIANSGTIRGNGAAASDAGVFVSAGESRIVNEGVISGAGGGIVAGDFREPGTNDLIVFAAATEVANSGTIAGESNDGLRLMGGGSVTNSGTISGTGASLADGISIFRHDAQAQADYVAQVTNAAAGTIIGERFGIILSGGGTIANAGTIDGTVGGVLVQGDAGGPDGFTASIVNSGTIASADGAALISFVRATVENSGTLRGGAGVAIELGDYDDKVTLRTGSAITGAIEAGAGTDTLALEGDILELTTAQMLGAAHDFEILNVDAGYWSTSGAVGAFDTVSIGAGAALHINEAAGANPIGAASVANAGRLVLDFDDDAALSGFADIAMTGTGAVELVGDAVLTLDTANMAHSGGTTVANGGLVLTGQLAGDVRTQGDGVFTLGAGGTEGSFAGSIVNDGRFVFDRSDSYDFLGAFSGSGILDKRGAGTLAFLGDYSFQGVTNIFGGSVRIGGVIAPETQFDLGAEGTLDITGTDQVIGGLSGEDHSQVVVGANQLTVDQSDDSRFGGTISGTGGLVKTGAGTLNLTGDNVYTGPTTINGGTLAVNGSIASPVTINAGGVLGGNGTVGSTTALAGGIIAPGNSIGRLTVAGDLAFAAGSTYEVEANAAGEADRIDATGRVTISATAKVAVLAESGDYRPRTDYVILTGAGGVEGRFGSVTSNLAFLDPLLRYGADRVTLSLYRNDIGFADVALGFNQTGVAAAIESLGFDNPLFEAVLVQSAATAQTAYTELSGELLSGAVSGLTDESRHLRGALLGLPVPDEGGLFVWGSAFGGWGDFDARGGQRAMDTDHKGLVAGVGIGGNGFAAALSAGIGNSDFRQGGRGDHADVDSKYLALHARYGTGTGFSGALGVSYGWHAIDTSRTVTVAPLAQTLTSGRDADTLQLFGEMGYDLAAGGAAITPFARLAHVRTRSDDFAETGGSGALAVADAGQDTSFLSLGVRGRLNADAPGFQPYASLAWNRAFGDRAALANGRFVAGGPSFAIRGSAIPKNAAEVEAGFDYRAGGFHIGAAYSGALASGRQSHGARITARIAF</sequence>
<accession>A0AA86L1I1</accession>
<dbReference type="SMART" id="SM00869">
    <property type="entry name" value="Autotransporter"/>
    <property type="match status" value="1"/>
</dbReference>
<gene>
    <name evidence="4" type="ORF">SGRAN_0830</name>
</gene>
<dbReference type="Gene3D" id="2.160.20.20">
    <property type="match status" value="1"/>
</dbReference>
<dbReference type="KEGG" id="sgi:SGRAN_0830"/>
<name>A0AA86L1I1_9SPHN</name>
<feature type="domain" description="Autotransporter" evidence="3">
    <location>
        <begin position="1304"/>
        <end position="1578"/>
    </location>
</feature>
<evidence type="ECO:0000256" key="1">
    <source>
        <dbReference type="ARBA" id="ARBA00022729"/>
    </source>
</evidence>
<dbReference type="InterPro" id="IPR012332">
    <property type="entry name" value="Autotransporter_pectin_lyase_C"/>
</dbReference>
<dbReference type="SUPFAM" id="SSF103515">
    <property type="entry name" value="Autotransporter"/>
    <property type="match status" value="1"/>
</dbReference>
<dbReference type="InterPro" id="IPR013425">
    <property type="entry name" value="Autotrns_rpt"/>
</dbReference>
<dbReference type="Pfam" id="PF03797">
    <property type="entry name" value="Autotransporter"/>
    <property type="match status" value="1"/>
</dbReference>